<gene>
    <name evidence="2" type="ORF">EFY87_07370</name>
</gene>
<dbReference type="PROSITE" id="PS51186">
    <property type="entry name" value="GNAT"/>
    <property type="match status" value="1"/>
</dbReference>
<comment type="caution">
    <text evidence="2">The sequence shown here is derived from an EMBL/GenBank/DDBJ whole genome shotgun (WGS) entry which is preliminary data.</text>
</comment>
<dbReference type="InterPro" id="IPR016181">
    <property type="entry name" value="Acyl_CoA_acyltransferase"/>
</dbReference>
<dbReference type="AlphaFoldDB" id="A0A3M9MEI0"/>
<dbReference type="CDD" id="cd04301">
    <property type="entry name" value="NAT_SF"/>
    <property type="match status" value="1"/>
</dbReference>
<keyword evidence="3" id="KW-1185">Reference proteome</keyword>
<keyword evidence="2" id="KW-0808">Transferase</keyword>
<reference evidence="2 3" key="1">
    <citation type="submission" date="2018-11" db="EMBL/GenBank/DDBJ databases">
        <title>Draft genome of Simplicispira Flexivirga sp. BO-16.</title>
        <authorList>
            <person name="Im W.T."/>
        </authorList>
    </citation>
    <scope>NUCLEOTIDE SEQUENCE [LARGE SCALE GENOMIC DNA]</scope>
    <source>
        <strain evidence="2 3">BO-16</strain>
    </source>
</reference>
<dbReference type="RefSeq" id="WP_123270826.1">
    <property type="nucleotide sequence ID" value="NZ_RJJQ01000005.1"/>
</dbReference>
<evidence type="ECO:0000313" key="3">
    <source>
        <dbReference type="Proteomes" id="UP000271678"/>
    </source>
</evidence>
<dbReference type="SUPFAM" id="SSF55729">
    <property type="entry name" value="Acyl-CoA N-acyltransferases (Nat)"/>
    <property type="match status" value="1"/>
</dbReference>
<dbReference type="Gene3D" id="3.40.630.30">
    <property type="match status" value="1"/>
</dbReference>
<protein>
    <submittedName>
        <fullName evidence="2">GNAT family N-acetyltransferase</fullName>
    </submittedName>
</protein>
<evidence type="ECO:0000313" key="2">
    <source>
        <dbReference type="EMBL" id="RNI23243.1"/>
    </source>
</evidence>
<organism evidence="2 3">
    <name type="scientific">Flexivirga caeni</name>
    <dbReference type="NCBI Taxonomy" id="2294115"/>
    <lineage>
        <taxon>Bacteria</taxon>
        <taxon>Bacillati</taxon>
        <taxon>Actinomycetota</taxon>
        <taxon>Actinomycetes</taxon>
        <taxon>Micrococcales</taxon>
        <taxon>Dermacoccaceae</taxon>
        <taxon>Flexivirga</taxon>
    </lineage>
</organism>
<evidence type="ECO:0000259" key="1">
    <source>
        <dbReference type="PROSITE" id="PS51186"/>
    </source>
</evidence>
<dbReference type="Pfam" id="PF00583">
    <property type="entry name" value="Acetyltransf_1"/>
    <property type="match status" value="1"/>
</dbReference>
<dbReference type="Proteomes" id="UP000271678">
    <property type="component" value="Unassembled WGS sequence"/>
</dbReference>
<name>A0A3M9MEI0_9MICO</name>
<dbReference type="GO" id="GO:0016747">
    <property type="term" value="F:acyltransferase activity, transferring groups other than amino-acyl groups"/>
    <property type="evidence" value="ECO:0007669"/>
    <property type="project" value="InterPro"/>
</dbReference>
<sequence length="169" mass="18955">MTSIELLDAPAAEPYADRMFDLYDEVIGRIPDKTNWRTQLFDRDRARPGFRLALALDGERVVGFAWGYRGDRGQAWPDLVARTLPELPGEWLRDHFELVELVVDPDYRRQGIGGGLHDTLLEGLTGRALLGTTLAASDPALCLYQARGWSTLGHLHNNRQVMGAYLPLP</sequence>
<dbReference type="EMBL" id="RJJQ01000005">
    <property type="protein sequence ID" value="RNI23243.1"/>
    <property type="molecule type" value="Genomic_DNA"/>
</dbReference>
<dbReference type="OrthoDB" id="3692150at2"/>
<proteinExistence type="predicted"/>
<dbReference type="InterPro" id="IPR000182">
    <property type="entry name" value="GNAT_dom"/>
</dbReference>
<accession>A0A3M9MEI0</accession>
<feature type="domain" description="N-acetyltransferase" evidence="1">
    <location>
        <begin position="4"/>
        <end position="167"/>
    </location>
</feature>